<accession>A0A292PWM4</accession>
<reference evidence="2" key="1">
    <citation type="submission" date="2015-10" db="EMBL/GenBank/DDBJ databases">
        <authorList>
            <person name="Regsiter A."/>
            <person name="william w."/>
        </authorList>
    </citation>
    <scope>NUCLEOTIDE SEQUENCE</scope>
    <source>
        <strain evidence="2">Montdore</strain>
    </source>
</reference>
<dbReference type="Proteomes" id="UP001412239">
    <property type="component" value="Unassembled WGS sequence"/>
</dbReference>
<evidence type="ECO:0000313" key="3">
    <source>
        <dbReference type="Proteomes" id="UP001412239"/>
    </source>
</evidence>
<organism evidence="2 3">
    <name type="scientific">Tuber aestivum</name>
    <name type="common">summer truffle</name>
    <dbReference type="NCBI Taxonomy" id="59557"/>
    <lineage>
        <taxon>Eukaryota</taxon>
        <taxon>Fungi</taxon>
        <taxon>Dikarya</taxon>
        <taxon>Ascomycota</taxon>
        <taxon>Pezizomycotina</taxon>
        <taxon>Pezizomycetes</taxon>
        <taxon>Pezizales</taxon>
        <taxon>Tuberaceae</taxon>
        <taxon>Tuber</taxon>
    </lineage>
</organism>
<keyword evidence="3" id="KW-1185">Reference proteome</keyword>
<evidence type="ECO:0008006" key="4">
    <source>
        <dbReference type="Google" id="ProtNLM"/>
    </source>
</evidence>
<dbReference type="AlphaFoldDB" id="A0A292PWM4"/>
<evidence type="ECO:0000256" key="1">
    <source>
        <dbReference type="SAM" id="MobiDB-lite"/>
    </source>
</evidence>
<feature type="non-terminal residue" evidence="2">
    <location>
        <position position="91"/>
    </location>
</feature>
<sequence>MFSSRFERMGDLRDLKKATKHAEEALAATPRDHPLTATIHNNLGYFLSMRFERTGDLGDLQKAIDHAQEALSTTPQDHPDRASRHSNLGSR</sequence>
<dbReference type="EMBL" id="LN891031">
    <property type="protein sequence ID" value="CUS11105.1"/>
    <property type="molecule type" value="Genomic_DNA"/>
</dbReference>
<feature type="region of interest" description="Disordered" evidence="1">
    <location>
        <begin position="67"/>
        <end position="91"/>
    </location>
</feature>
<name>A0A292PWM4_9PEZI</name>
<gene>
    <name evidence="2" type="ORF">GSTUAT00004828001</name>
</gene>
<evidence type="ECO:0000313" key="2">
    <source>
        <dbReference type="EMBL" id="CUS11105.1"/>
    </source>
</evidence>
<proteinExistence type="predicted"/>
<dbReference type="Gene3D" id="1.25.40.10">
    <property type="entry name" value="Tetratricopeptide repeat domain"/>
    <property type="match status" value="1"/>
</dbReference>
<dbReference type="InterPro" id="IPR011990">
    <property type="entry name" value="TPR-like_helical_dom_sf"/>
</dbReference>
<protein>
    <recommendedName>
        <fullName evidence="4">MalT-like TPR region domain-containing protein</fullName>
    </recommendedName>
</protein>
<dbReference type="SUPFAM" id="SSF48452">
    <property type="entry name" value="TPR-like"/>
    <property type="match status" value="1"/>
</dbReference>